<accession>A0A941AL86</accession>
<reference evidence="4" key="1">
    <citation type="submission" date="2021-02" db="EMBL/GenBank/DDBJ databases">
        <title>Draft genome sequence of Microbispora sp. RL4-1S isolated from rice leaves in Thailand.</title>
        <authorList>
            <person name="Muangham S."/>
            <person name="Duangmal K."/>
        </authorList>
    </citation>
    <scope>NUCLEOTIDE SEQUENCE</scope>
    <source>
        <strain evidence="4">RL4-1S</strain>
    </source>
</reference>
<dbReference type="GO" id="GO:0004476">
    <property type="term" value="F:mannose-6-phosphate isomerase activity"/>
    <property type="evidence" value="ECO:0007669"/>
    <property type="project" value="InterPro"/>
</dbReference>
<dbReference type="Pfam" id="PF10432">
    <property type="entry name" value="bact-PGI_C"/>
    <property type="match status" value="1"/>
</dbReference>
<comment type="similarity">
    <text evidence="1">Belongs to the PGI/PMI family.</text>
</comment>
<dbReference type="CDD" id="cd05637">
    <property type="entry name" value="SIS_PGI_PMI_2"/>
    <property type="match status" value="1"/>
</dbReference>
<dbReference type="SUPFAM" id="SSF53697">
    <property type="entry name" value="SIS domain"/>
    <property type="match status" value="1"/>
</dbReference>
<organism evidence="4 5">
    <name type="scientific">Microbispora oryzae</name>
    <dbReference type="NCBI Taxonomy" id="2806554"/>
    <lineage>
        <taxon>Bacteria</taxon>
        <taxon>Bacillati</taxon>
        <taxon>Actinomycetota</taxon>
        <taxon>Actinomycetes</taxon>
        <taxon>Streptosporangiales</taxon>
        <taxon>Streptosporangiaceae</taxon>
        <taxon>Microbispora</taxon>
    </lineage>
</organism>
<dbReference type="RefSeq" id="WP_210157306.1">
    <property type="nucleotide sequence ID" value="NZ_JAFCNB010000010.1"/>
</dbReference>
<dbReference type="GO" id="GO:0004347">
    <property type="term" value="F:glucose-6-phosphate isomerase activity"/>
    <property type="evidence" value="ECO:0007669"/>
    <property type="project" value="InterPro"/>
</dbReference>
<dbReference type="EMBL" id="JAFCNB010000010">
    <property type="protein sequence ID" value="MBP2706033.1"/>
    <property type="molecule type" value="Genomic_DNA"/>
</dbReference>
<dbReference type="GO" id="GO:0097367">
    <property type="term" value="F:carbohydrate derivative binding"/>
    <property type="evidence" value="ECO:0007669"/>
    <property type="project" value="InterPro"/>
</dbReference>
<evidence type="ECO:0000313" key="4">
    <source>
        <dbReference type="EMBL" id="MBP2706033.1"/>
    </source>
</evidence>
<dbReference type="GO" id="GO:0005975">
    <property type="term" value="P:carbohydrate metabolic process"/>
    <property type="evidence" value="ECO:0007669"/>
    <property type="project" value="InterPro"/>
</dbReference>
<dbReference type="Gene3D" id="3.40.50.10490">
    <property type="entry name" value="Glucose-6-phosphate isomerase like protein, domain 1"/>
    <property type="match status" value="2"/>
</dbReference>
<feature type="domain" description="SIS" evidence="3">
    <location>
        <begin position="51"/>
        <end position="202"/>
    </location>
</feature>
<dbReference type="InterPro" id="IPR019490">
    <property type="entry name" value="Glu6P/Mann6P_isomerase_C"/>
</dbReference>
<dbReference type="AlphaFoldDB" id="A0A941AL86"/>
<dbReference type="Proteomes" id="UP000674234">
    <property type="component" value="Unassembled WGS sequence"/>
</dbReference>
<dbReference type="InterPro" id="IPR046348">
    <property type="entry name" value="SIS_dom_sf"/>
</dbReference>
<sequence length="380" mass="39186">MTDAHGATFEHDRLDDQAYLMEADPSGMLRTVASSGAQVRTAYRAAVEAGLAATGRDARPRAIVVTGMGASGLAGPVLDAVCGNGAPLPVVTVRGYRLPGWVGAADLVVAVSRSGGTEETLAVAAEAVRRGCGILGVGVPDSPLAALVTQGGGRYVPLSGVAGQPRATMWGLVVPPVVAAAGMGLVRADEGLFESVAARLEDIAHRCRPSSESFINPGKTLAAELAGSIPMIWGTSPLAGVAAYRMSCQINESARRPAVWGELPEAGHNQIAALDGPLAGRDIFADPFADGGEAPRLRLVVMRDADEHPRVTRRRVESVRLAEDRGVPVSEIAADEGHPLERLASLVGLADYAALYLALGYGLDPASAPVVGELSARVSQ</sequence>
<keyword evidence="5" id="KW-1185">Reference proteome</keyword>
<keyword evidence="2 4" id="KW-0413">Isomerase</keyword>
<protein>
    <submittedName>
        <fullName evidence="4">Mannose-6-phosphate isomerase</fullName>
    </submittedName>
</protein>
<evidence type="ECO:0000259" key="3">
    <source>
        <dbReference type="PROSITE" id="PS51464"/>
    </source>
</evidence>
<evidence type="ECO:0000313" key="5">
    <source>
        <dbReference type="Proteomes" id="UP000674234"/>
    </source>
</evidence>
<evidence type="ECO:0000256" key="1">
    <source>
        <dbReference type="ARBA" id="ARBA00010523"/>
    </source>
</evidence>
<gene>
    <name evidence="4" type="ORF">JOL79_19680</name>
</gene>
<dbReference type="PROSITE" id="PS51464">
    <property type="entry name" value="SIS"/>
    <property type="match status" value="1"/>
</dbReference>
<proteinExistence type="inferred from homology"/>
<dbReference type="GO" id="GO:1901135">
    <property type="term" value="P:carbohydrate derivative metabolic process"/>
    <property type="evidence" value="ECO:0007669"/>
    <property type="project" value="InterPro"/>
</dbReference>
<dbReference type="InterPro" id="IPR001347">
    <property type="entry name" value="SIS_dom"/>
</dbReference>
<evidence type="ECO:0000256" key="2">
    <source>
        <dbReference type="ARBA" id="ARBA00023235"/>
    </source>
</evidence>
<name>A0A941AL86_9ACTN</name>
<comment type="caution">
    <text evidence="4">The sequence shown here is derived from an EMBL/GenBank/DDBJ whole genome shotgun (WGS) entry which is preliminary data.</text>
</comment>